<evidence type="ECO:0000256" key="1">
    <source>
        <dbReference type="ARBA" id="ARBA00004442"/>
    </source>
</evidence>
<dbReference type="RefSeq" id="WP_376849993.1">
    <property type="nucleotide sequence ID" value="NZ_JBHSMF010000006.1"/>
</dbReference>
<keyword evidence="4" id="KW-1134">Transmembrane beta strand</keyword>
<keyword evidence="6" id="KW-0472">Membrane</keyword>
<name>A0ABW0NDB7_9BURK</name>
<evidence type="ECO:0000256" key="4">
    <source>
        <dbReference type="ARBA" id="ARBA00022452"/>
    </source>
</evidence>
<keyword evidence="5" id="KW-0812">Transmembrane</keyword>
<keyword evidence="10" id="KW-1185">Reference proteome</keyword>
<comment type="caution">
    <text evidence="9">The sequence shown here is derived from an EMBL/GenBank/DDBJ whole genome shotgun (WGS) entry which is preliminary data.</text>
</comment>
<dbReference type="PANTHER" id="PTHR30026">
    <property type="entry name" value="OUTER MEMBRANE PROTEIN TOLC"/>
    <property type="match status" value="1"/>
</dbReference>
<organism evidence="9 10">
    <name type="scientific">Caenimonas terrae</name>
    <dbReference type="NCBI Taxonomy" id="696074"/>
    <lineage>
        <taxon>Bacteria</taxon>
        <taxon>Pseudomonadati</taxon>
        <taxon>Pseudomonadota</taxon>
        <taxon>Betaproteobacteria</taxon>
        <taxon>Burkholderiales</taxon>
        <taxon>Comamonadaceae</taxon>
        <taxon>Caenimonas</taxon>
    </lineage>
</organism>
<sequence length="457" mass="48645">MRALPRRLAIAALALAALSAQATDLMQAWQAAREHDPDAAIALAGRQAGETRRAQAAALWRPTLALNATVGAMNADTAMTGARFSAPGFGQSDGVNFATSIHGGTSTRWGLSARQPLVSGDRQAQRRQLLIGADAADLEWQASQQELMLRTAQRYFDAVLAERKLELLQRQQLAVDQALVEARDRFAAGDKPITDTHEASARARALQAQVLAAESELQLAREQLSDVTGLPPAALQLAPPAEAAAPAVLPPLEQWLELAGRDSPQLRLQQANAQSAAQEVARRSARAGVTLDLVAEAGRDRLAGSGDFGSASNTASQAMVGLQLTVPLSTGGMRSARQDEALRLQEKADAEVERTRQQVRQQTRAAWLGLQTGKARLQALAESLTASRARLDATQLGRQVGDRTTLDLLNAQNDASGAELALVQARADVLLNRLRLAALAGGLDEARLQEVNAALQR</sequence>
<dbReference type="Proteomes" id="UP001596037">
    <property type="component" value="Unassembled WGS sequence"/>
</dbReference>
<proteinExistence type="inferred from homology"/>
<evidence type="ECO:0000256" key="5">
    <source>
        <dbReference type="ARBA" id="ARBA00022692"/>
    </source>
</evidence>
<dbReference type="InterPro" id="IPR010130">
    <property type="entry name" value="T1SS_OMP_TolC"/>
</dbReference>
<evidence type="ECO:0000256" key="3">
    <source>
        <dbReference type="ARBA" id="ARBA00022448"/>
    </source>
</evidence>
<feature type="signal peptide" evidence="8">
    <location>
        <begin position="1"/>
        <end position="22"/>
    </location>
</feature>
<keyword evidence="7" id="KW-0998">Cell outer membrane</keyword>
<dbReference type="Gene3D" id="1.20.1600.10">
    <property type="entry name" value="Outer membrane efflux proteins (OEP)"/>
    <property type="match status" value="1"/>
</dbReference>
<evidence type="ECO:0000313" key="9">
    <source>
        <dbReference type="EMBL" id="MFC5497921.1"/>
    </source>
</evidence>
<protein>
    <submittedName>
        <fullName evidence="9">TolC family outer membrane protein</fullName>
    </submittedName>
</protein>
<evidence type="ECO:0000256" key="2">
    <source>
        <dbReference type="ARBA" id="ARBA00007613"/>
    </source>
</evidence>
<keyword evidence="8" id="KW-0732">Signal</keyword>
<accession>A0ABW0NDB7</accession>
<dbReference type="PANTHER" id="PTHR30026:SF20">
    <property type="entry name" value="OUTER MEMBRANE PROTEIN TOLC"/>
    <property type="match status" value="1"/>
</dbReference>
<dbReference type="InterPro" id="IPR003423">
    <property type="entry name" value="OMP_efflux"/>
</dbReference>
<keyword evidence="3" id="KW-0813">Transport</keyword>
<evidence type="ECO:0000256" key="8">
    <source>
        <dbReference type="SAM" id="SignalP"/>
    </source>
</evidence>
<feature type="chain" id="PRO_5046792496" evidence="8">
    <location>
        <begin position="23"/>
        <end position="457"/>
    </location>
</feature>
<dbReference type="NCBIfam" id="TIGR01844">
    <property type="entry name" value="type_I_sec_TolC"/>
    <property type="match status" value="1"/>
</dbReference>
<comment type="subcellular location">
    <subcellularLocation>
        <location evidence="1">Cell outer membrane</location>
    </subcellularLocation>
</comment>
<dbReference type="InterPro" id="IPR051906">
    <property type="entry name" value="TolC-like"/>
</dbReference>
<comment type="similarity">
    <text evidence="2">Belongs to the outer membrane factor (OMF) (TC 1.B.17) family.</text>
</comment>
<evidence type="ECO:0000256" key="6">
    <source>
        <dbReference type="ARBA" id="ARBA00023136"/>
    </source>
</evidence>
<dbReference type="SUPFAM" id="SSF56954">
    <property type="entry name" value="Outer membrane efflux proteins (OEP)"/>
    <property type="match status" value="1"/>
</dbReference>
<gene>
    <name evidence="9" type="ORF">ACFPOE_10290</name>
</gene>
<evidence type="ECO:0000313" key="10">
    <source>
        <dbReference type="Proteomes" id="UP001596037"/>
    </source>
</evidence>
<dbReference type="Pfam" id="PF02321">
    <property type="entry name" value="OEP"/>
    <property type="match status" value="2"/>
</dbReference>
<reference evidence="10" key="1">
    <citation type="journal article" date="2019" name="Int. J. Syst. Evol. Microbiol.">
        <title>The Global Catalogue of Microorganisms (GCM) 10K type strain sequencing project: providing services to taxonomists for standard genome sequencing and annotation.</title>
        <authorList>
            <consortium name="The Broad Institute Genomics Platform"/>
            <consortium name="The Broad Institute Genome Sequencing Center for Infectious Disease"/>
            <person name="Wu L."/>
            <person name="Ma J."/>
        </authorList>
    </citation>
    <scope>NUCLEOTIDE SEQUENCE [LARGE SCALE GENOMIC DNA]</scope>
    <source>
        <strain evidence="10">CCUG 57401</strain>
    </source>
</reference>
<evidence type="ECO:0000256" key="7">
    <source>
        <dbReference type="ARBA" id="ARBA00023237"/>
    </source>
</evidence>
<dbReference type="EMBL" id="JBHSMF010000006">
    <property type="protein sequence ID" value="MFC5497921.1"/>
    <property type="molecule type" value="Genomic_DNA"/>
</dbReference>